<evidence type="ECO:0000313" key="4">
    <source>
        <dbReference type="Proteomes" id="UP000032287"/>
    </source>
</evidence>
<dbReference type="InterPro" id="IPR010697">
    <property type="entry name" value="YspA"/>
</dbReference>
<dbReference type="NCBIfam" id="NF010181">
    <property type="entry name" value="PRK13660.1"/>
    <property type="match status" value="1"/>
</dbReference>
<dbReference type="SUPFAM" id="SSF102405">
    <property type="entry name" value="MCP/YpsA-like"/>
    <property type="match status" value="1"/>
</dbReference>
<dbReference type="Proteomes" id="UP000032287">
    <property type="component" value="Unassembled WGS sequence"/>
</dbReference>
<evidence type="ECO:0000313" key="5">
    <source>
        <dbReference type="Proteomes" id="UP000193588"/>
    </source>
</evidence>
<dbReference type="PATRIC" id="fig|137591.25.peg.1707"/>
<proteinExistence type="predicted"/>
<dbReference type="RefSeq" id="WP_010374333.1">
    <property type="nucleotide sequence ID" value="NZ_BJEF01000002.1"/>
</dbReference>
<dbReference type="STRING" id="137591.AO080_08225"/>
<dbReference type="EMBL" id="NDXJ01000005">
    <property type="protein sequence ID" value="OSP89775.1"/>
    <property type="molecule type" value="Genomic_DNA"/>
</dbReference>
<dbReference type="Proteomes" id="UP000193588">
    <property type="component" value="Unassembled WGS sequence"/>
</dbReference>
<dbReference type="PIRSF" id="PIRSF021290">
    <property type="entry name" value="DUF1273"/>
    <property type="match status" value="1"/>
</dbReference>
<dbReference type="Gene3D" id="3.40.50.450">
    <property type="match status" value="1"/>
</dbReference>
<dbReference type="AlphaFoldDB" id="A0A0D1JU00"/>
<protein>
    <submittedName>
        <fullName evidence="1">UPF0398 protein</fullName>
    </submittedName>
</protein>
<evidence type="ECO:0000313" key="3">
    <source>
        <dbReference type="EMBL" id="OSP89775.1"/>
    </source>
</evidence>
<evidence type="ECO:0000313" key="1">
    <source>
        <dbReference type="EMBL" id="AWF95571.1"/>
    </source>
</evidence>
<reference evidence="1 6" key="3">
    <citation type="submission" date="2017-04" db="EMBL/GenBank/DDBJ databases">
        <title>Weissella cibaria strain m2 complete genome.</title>
        <authorList>
            <person name="Pan Q."/>
            <person name="Tan M."/>
            <person name="Yao F."/>
            <person name="Su S."/>
        </authorList>
    </citation>
    <scope>NUCLEOTIDE SEQUENCE [LARGE SCALE GENOMIC DNA]</scope>
    <source>
        <strain evidence="1 6">M2</strain>
    </source>
</reference>
<reference evidence="2 4" key="1">
    <citation type="journal article" date="2015" name="Microbiology (Mosc.)">
        <title>Genomics of the Weissella cibaria species with an examination of its metabolic traits.</title>
        <authorList>
            <person name="Lynch K.M."/>
            <person name="Lucid A."/>
            <person name="Arendt E.K."/>
            <person name="Sleator R.D."/>
            <person name="Lucey B."/>
            <person name="Coffey A."/>
        </authorList>
    </citation>
    <scope>NUCLEOTIDE SEQUENCE [LARGE SCALE GENOMIC DNA]</scope>
    <source>
        <strain evidence="2 4">MG1</strain>
    </source>
</reference>
<gene>
    <name evidence="1" type="ORF">B6254_1165</name>
    <name evidence="3" type="ORF">B9D04_04460</name>
    <name evidence="2" type="ORF">QX99_01735</name>
</gene>
<dbReference type="EMBL" id="JWHU01000034">
    <property type="protein sequence ID" value="KIU19715.1"/>
    <property type="molecule type" value="Genomic_DNA"/>
</dbReference>
<dbReference type="EMBL" id="CP020928">
    <property type="protein sequence ID" value="AWF95571.1"/>
    <property type="molecule type" value="Genomic_DNA"/>
</dbReference>
<keyword evidence="4" id="KW-1185">Reference proteome</keyword>
<dbReference type="OrthoDB" id="2301957at2"/>
<name>A0A0D1JU00_9LACO</name>
<accession>A0A0D1JU00</accession>
<organism evidence="2 4">
    <name type="scientific">Weissella cibaria</name>
    <dbReference type="NCBI Taxonomy" id="137591"/>
    <lineage>
        <taxon>Bacteria</taxon>
        <taxon>Bacillati</taxon>
        <taxon>Bacillota</taxon>
        <taxon>Bacilli</taxon>
        <taxon>Lactobacillales</taxon>
        <taxon>Lactobacillaceae</taxon>
        <taxon>Weissella</taxon>
    </lineage>
</organism>
<dbReference type="KEGG" id="wcb:AO080_08225"/>
<dbReference type="GeneID" id="66962401"/>
<dbReference type="Proteomes" id="UP000244870">
    <property type="component" value="Chromosome"/>
</dbReference>
<reference evidence="3 5" key="2">
    <citation type="submission" date="2017-04" db="EMBL/GenBank/DDBJ databases">
        <title>The genome sequence of Weissella cibaria isolated from wild Drosophila.</title>
        <authorList>
            <person name="Ricks N.J."/>
            <person name="Carroll C."/>
            <person name="Walters A."/>
            <person name="Newell P.D."/>
            <person name="Chaston J.M."/>
        </authorList>
    </citation>
    <scope>NUCLEOTIDE SEQUENCE [LARGE SCALE GENOMIC DNA]</scope>
    <source>
        <strain evidence="3 5">DmW_103</strain>
    </source>
</reference>
<evidence type="ECO:0000313" key="6">
    <source>
        <dbReference type="Proteomes" id="UP000244870"/>
    </source>
</evidence>
<evidence type="ECO:0000313" key="2">
    <source>
        <dbReference type="EMBL" id="KIU19715.1"/>
    </source>
</evidence>
<dbReference type="eggNOG" id="COG4474">
    <property type="taxonomic scope" value="Bacteria"/>
</dbReference>
<sequence>MDRIWMTGFRSYELGVNGAKDPKLAVIKFAIERLLRTSIEDGADWLITGGQMGIEQWAIEVALDLQATDYPEFQIALMTPFAKFGAQWNENNQEKLNQLKSRVNFSSTVHQGDFGGRAQMQAYQRFMLTHTDKGIIFFDEEATESKARYDDTAMREYAENFDYPVTRIDLDRLQDYATEYQDLQWDN</sequence>
<dbReference type="PANTHER" id="PTHR38440">
    <property type="entry name" value="UPF0398 PROTEIN YPSA"/>
    <property type="match status" value="1"/>
</dbReference>
<dbReference type="PANTHER" id="PTHR38440:SF1">
    <property type="entry name" value="UPF0398 PROTEIN SPR0331"/>
    <property type="match status" value="1"/>
</dbReference>
<dbReference type="Pfam" id="PF06908">
    <property type="entry name" value="YpsA"/>
    <property type="match status" value="1"/>
</dbReference>